<keyword evidence="3" id="KW-1185">Reference proteome</keyword>
<evidence type="ECO:0000313" key="3">
    <source>
        <dbReference type="Proteomes" id="UP000593567"/>
    </source>
</evidence>
<evidence type="ECO:0000256" key="1">
    <source>
        <dbReference type="ARBA" id="ARBA00009619"/>
    </source>
</evidence>
<name>A0A7J7IVE1_BUGNE</name>
<comment type="similarity">
    <text evidence="1">Belongs to the CFAP298 family.</text>
</comment>
<gene>
    <name evidence="2" type="ORF">EB796_023881</name>
</gene>
<dbReference type="GO" id="GO:0003352">
    <property type="term" value="P:regulation of cilium movement"/>
    <property type="evidence" value="ECO:0007669"/>
    <property type="project" value="InterPro"/>
</dbReference>
<dbReference type="InterPro" id="IPR021298">
    <property type="entry name" value="CFAP298"/>
</dbReference>
<protein>
    <submittedName>
        <fullName evidence="2">C21orf59</fullName>
    </submittedName>
</protein>
<dbReference type="OrthoDB" id="276065at2759"/>
<reference evidence="2" key="1">
    <citation type="submission" date="2020-06" db="EMBL/GenBank/DDBJ databases">
        <title>Draft genome of Bugula neritina, a colonial animal packing powerful symbionts and potential medicines.</title>
        <authorList>
            <person name="Rayko M."/>
        </authorList>
    </citation>
    <scope>NUCLEOTIDE SEQUENCE [LARGE SCALE GENOMIC DNA]</scope>
    <source>
        <strain evidence="2">Kwan_BN1</strain>
    </source>
</reference>
<dbReference type="Proteomes" id="UP000593567">
    <property type="component" value="Unassembled WGS sequence"/>
</dbReference>
<proteinExistence type="inferred from homology"/>
<evidence type="ECO:0000313" key="2">
    <source>
        <dbReference type="EMBL" id="KAF6017810.1"/>
    </source>
</evidence>
<dbReference type="PANTHER" id="PTHR13238">
    <property type="entry name" value="PROTEIN C21ORF59"/>
    <property type="match status" value="1"/>
</dbReference>
<comment type="caution">
    <text evidence="2">The sequence shown here is derived from an EMBL/GenBank/DDBJ whole genome shotgun (WGS) entry which is preliminary data.</text>
</comment>
<dbReference type="EMBL" id="VXIV02003359">
    <property type="protein sequence ID" value="KAF6017810.1"/>
    <property type="molecule type" value="Genomic_DNA"/>
</dbReference>
<accession>A0A7J7IVE1</accession>
<sequence>MVKIHIKKGDESQFLLETTVACAIDELFAEVATVYNGRLKVMRICAEVEQLADHGITLPPNMQGLTDEQIEELKLHDDWADKCKPSGGPVFNQDKIGRRNGEAPNSQMKEVLAKTVKEAKDLVSKKQVQSDICVTQKVVTQALDILRGAVTIVYPMGLPPHDPIQAEFDNEEDLSGTQASLDVIEEKDLSMWWAQKEFIRGKKLEDYIGKNEKTKIISKIQKRGSGAPAREPVVSEEEQKKMMAYYYKKQEDWKKLEKDAEDAYLDREWADSTVLKRQFQGLTHIKMGPK</sequence>
<organism evidence="2 3">
    <name type="scientific">Bugula neritina</name>
    <name type="common">Brown bryozoan</name>
    <name type="synonym">Sertularia neritina</name>
    <dbReference type="NCBI Taxonomy" id="10212"/>
    <lineage>
        <taxon>Eukaryota</taxon>
        <taxon>Metazoa</taxon>
        <taxon>Spiralia</taxon>
        <taxon>Lophotrochozoa</taxon>
        <taxon>Bryozoa</taxon>
        <taxon>Gymnolaemata</taxon>
        <taxon>Cheilostomatida</taxon>
        <taxon>Flustrina</taxon>
        <taxon>Buguloidea</taxon>
        <taxon>Bugulidae</taxon>
        <taxon>Bugula</taxon>
    </lineage>
</organism>
<dbReference type="Pfam" id="PF11069">
    <property type="entry name" value="CFAP298"/>
    <property type="match status" value="1"/>
</dbReference>
<dbReference type="AlphaFoldDB" id="A0A7J7IVE1"/>
<dbReference type="PANTHER" id="PTHR13238:SF0">
    <property type="entry name" value="CILIA- AND FLAGELLA-ASSOCIATED PROTEIN 298"/>
    <property type="match status" value="1"/>
</dbReference>